<dbReference type="GO" id="GO:0019324">
    <property type="term" value="P:L-lyxose metabolic process"/>
    <property type="evidence" value="ECO:0007669"/>
    <property type="project" value="TreeGrafter"/>
</dbReference>
<evidence type="ECO:0000256" key="2">
    <source>
        <dbReference type="ARBA" id="ARBA00022723"/>
    </source>
</evidence>
<comment type="caution">
    <text evidence="6">The sequence shown here is derived from an EMBL/GenBank/DDBJ whole genome shotgun (WGS) entry which is preliminary data.</text>
</comment>
<evidence type="ECO:0000256" key="1">
    <source>
        <dbReference type="ARBA" id="ARBA00022490"/>
    </source>
</evidence>
<proteinExistence type="predicted"/>
<dbReference type="SUPFAM" id="SSF51658">
    <property type="entry name" value="Xylose isomerase-like"/>
    <property type="match status" value="1"/>
</dbReference>
<protein>
    <submittedName>
        <fullName evidence="6">L-rhamnose isomerase</fullName>
    </submittedName>
</protein>
<keyword evidence="5" id="KW-0684">Rhamnose metabolism</keyword>
<evidence type="ECO:0000313" key="7">
    <source>
        <dbReference type="Proteomes" id="UP000377595"/>
    </source>
</evidence>
<dbReference type="GO" id="GO:0019301">
    <property type="term" value="P:rhamnose catabolic process"/>
    <property type="evidence" value="ECO:0007669"/>
    <property type="project" value="TreeGrafter"/>
</dbReference>
<dbReference type="GO" id="GO:0008740">
    <property type="term" value="F:L-rhamnose isomerase activity"/>
    <property type="evidence" value="ECO:0007669"/>
    <property type="project" value="InterPro"/>
</dbReference>
<organism evidence="6 7">
    <name type="scientific">Acrocarpospora pleiomorpha</name>
    <dbReference type="NCBI Taxonomy" id="90975"/>
    <lineage>
        <taxon>Bacteria</taxon>
        <taxon>Bacillati</taxon>
        <taxon>Actinomycetota</taxon>
        <taxon>Actinomycetes</taxon>
        <taxon>Streptosporangiales</taxon>
        <taxon>Streptosporangiaceae</taxon>
        <taxon>Acrocarpospora</taxon>
    </lineage>
</organism>
<dbReference type="Proteomes" id="UP000377595">
    <property type="component" value="Unassembled WGS sequence"/>
</dbReference>
<keyword evidence="4 6" id="KW-0413">Isomerase</keyword>
<gene>
    <name evidence="6" type="ORF">Aple_032100</name>
</gene>
<keyword evidence="2" id="KW-0479">Metal-binding</keyword>
<keyword evidence="3" id="KW-0464">Manganese</keyword>
<dbReference type="PANTHER" id="PTHR30268">
    <property type="entry name" value="L-RHAMNOSE ISOMERASE"/>
    <property type="match status" value="1"/>
</dbReference>
<name>A0A5M3XGB3_9ACTN</name>
<dbReference type="Pfam" id="PF06134">
    <property type="entry name" value="RhaA"/>
    <property type="match status" value="1"/>
</dbReference>
<dbReference type="InterPro" id="IPR009308">
    <property type="entry name" value="Rhamnose_isomerase"/>
</dbReference>
<keyword evidence="7" id="KW-1185">Reference proteome</keyword>
<dbReference type="InterPro" id="IPR013457">
    <property type="entry name" value="Rhamnose_iso-rel"/>
</dbReference>
<dbReference type="InterPro" id="IPR036237">
    <property type="entry name" value="Xyl_isomerase-like_sf"/>
</dbReference>
<sequence length="385" mass="41812">MTDFTTGLDDLAIETPSWAYGNSGTRFKVFAQRGVPRDPFEKVADAAQVHAFTGAAPTVALHIPWDRVPDYAALADHAVDHGVRLGAINANVFQDDDYMLGSVTNPDPKVRRKAVDHLLECVDIMDLTGSRDLKLWFSDGTNYPGQDDIRARQDRLSEALTEVYARLGDDQRLLLEYKLFEPAFYTTDVPDWGTSFLHCVALGPKAVVCVDTGHHAPGTNIEFIVALLLRAGRLGAFDFNSRFYADDDLMVGAADPFQLFRIMFEVVSGGGLDPATGVAFMLDQCHNIEPKIQGQIRSVMNAQEATAKALLVDAAALKAAQAEGDVLGANAVLMDAYNTDVRPLLAGWRESRGLDGDPIAAYKASGYFEKIVAERVGGTQAGWGA</sequence>
<dbReference type="Gene3D" id="3.20.20.150">
    <property type="entry name" value="Divalent-metal-dependent TIM barrel enzymes"/>
    <property type="match status" value="1"/>
</dbReference>
<evidence type="ECO:0000256" key="4">
    <source>
        <dbReference type="ARBA" id="ARBA00023235"/>
    </source>
</evidence>
<reference evidence="6 7" key="1">
    <citation type="submission" date="2019-10" db="EMBL/GenBank/DDBJ databases">
        <title>Whole genome shotgun sequence of Acrocarpospora pleiomorpha NBRC 16267.</title>
        <authorList>
            <person name="Ichikawa N."/>
            <person name="Kimura A."/>
            <person name="Kitahashi Y."/>
            <person name="Komaki H."/>
            <person name="Oguchi A."/>
        </authorList>
    </citation>
    <scope>NUCLEOTIDE SEQUENCE [LARGE SCALE GENOMIC DNA]</scope>
    <source>
        <strain evidence="6 7">NBRC 16267</strain>
    </source>
</reference>
<evidence type="ECO:0000256" key="5">
    <source>
        <dbReference type="ARBA" id="ARBA00023308"/>
    </source>
</evidence>
<dbReference type="NCBIfam" id="TIGR02635">
    <property type="entry name" value="RhaI_grampos"/>
    <property type="match status" value="1"/>
</dbReference>
<evidence type="ECO:0000256" key="3">
    <source>
        <dbReference type="ARBA" id="ARBA00023211"/>
    </source>
</evidence>
<dbReference type="OrthoDB" id="5174871at2"/>
<evidence type="ECO:0000313" key="6">
    <source>
        <dbReference type="EMBL" id="GES20314.1"/>
    </source>
</evidence>
<accession>A0A5M3XGB3</accession>
<dbReference type="PANTHER" id="PTHR30268:SF0">
    <property type="entry name" value="L-RHAMNOSE ISOMERASE"/>
    <property type="match status" value="1"/>
</dbReference>
<dbReference type="InterPro" id="IPR050337">
    <property type="entry name" value="L-rhamnose_isomerase"/>
</dbReference>
<dbReference type="GO" id="GO:0030145">
    <property type="term" value="F:manganese ion binding"/>
    <property type="evidence" value="ECO:0007669"/>
    <property type="project" value="InterPro"/>
</dbReference>
<dbReference type="EMBL" id="BLAF01000016">
    <property type="protein sequence ID" value="GES20314.1"/>
    <property type="molecule type" value="Genomic_DNA"/>
</dbReference>
<keyword evidence="1" id="KW-0963">Cytoplasm</keyword>
<dbReference type="RefSeq" id="WP_155345370.1">
    <property type="nucleotide sequence ID" value="NZ_BAAAHM010000021.1"/>
</dbReference>
<dbReference type="AlphaFoldDB" id="A0A5M3XGB3"/>